<dbReference type="AlphaFoldDB" id="M6BBE0"/>
<dbReference type="Proteomes" id="UP000011873">
    <property type="component" value="Unassembled WGS sequence"/>
</dbReference>
<protein>
    <submittedName>
        <fullName evidence="1">Uncharacterized protein</fullName>
    </submittedName>
</protein>
<reference evidence="1 2" key="1">
    <citation type="submission" date="2013-01" db="EMBL/GenBank/DDBJ databases">
        <authorList>
            <person name="Harkins D.M."/>
            <person name="Durkin A.S."/>
            <person name="Brinkac L.M."/>
            <person name="Haft D.H."/>
            <person name="Selengut J.D."/>
            <person name="Sanka R."/>
            <person name="DePew J."/>
            <person name="Purushe J."/>
            <person name="Galloway R.L."/>
            <person name="Vinetz J.M."/>
            <person name="Sutton G.G."/>
            <person name="Nierman W.C."/>
            <person name="Fouts D.E."/>
        </authorList>
    </citation>
    <scope>NUCLEOTIDE SEQUENCE [LARGE SCALE GENOMIC DNA]</scope>
    <source>
        <strain evidence="1 2">Sponselee CDC</strain>
    </source>
</reference>
<dbReference type="PATRIC" id="fig|1218567.3.peg.4497"/>
<evidence type="ECO:0000313" key="2">
    <source>
        <dbReference type="Proteomes" id="UP000011873"/>
    </source>
</evidence>
<accession>M6BBE0</accession>
<comment type="caution">
    <text evidence="1">The sequence shown here is derived from an EMBL/GenBank/DDBJ whole genome shotgun (WGS) entry which is preliminary data.</text>
</comment>
<gene>
    <name evidence="1" type="ORF">LEP1GSC016_3351</name>
</gene>
<evidence type="ECO:0000313" key="1">
    <source>
        <dbReference type="EMBL" id="EMJ77012.1"/>
    </source>
</evidence>
<proteinExistence type="predicted"/>
<organism evidence="1 2">
    <name type="scientific">Leptospira borgpetersenii serovar Hardjo-bovis str. Sponselee</name>
    <dbReference type="NCBI Taxonomy" id="1303729"/>
    <lineage>
        <taxon>Bacteria</taxon>
        <taxon>Pseudomonadati</taxon>
        <taxon>Spirochaetota</taxon>
        <taxon>Spirochaetia</taxon>
        <taxon>Leptospirales</taxon>
        <taxon>Leptospiraceae</taxon>
        <taxon>Leptospira</taxon>
    </lineage>
</organism>
<sequence length="45" mass="5264">MICGNSHALLRAYEMIMLISFQVLGQVLNVNSIRNRLTTYTFRKF</sequence>
<name>M6BBE0_LEPBO</name>
<dbReference type="EMBL" id="ANMU01000193">
    <property type="protein sequence ID" value="EMJ77012.1"/>
    <property type="molecule type" value="Genomic_DNA"/>
</dbReference>